<evidence type="ECO:0000313" key="2">
    <source>
        <dbReference type="EMBL" id="GAS80869.1"/>
    </source>
</evidence>
<feature type="chain" id="PRO_5039234738" description="Lipoprotein" evidence="1">
    <location>
        <begin position="20"/>
        <end position="232"/>
    </location>
</feature>
<name>A0A117I0M8_PAEAM</name>
<dbReference type="AlphaFoldDB" id="A0A117I0M8"/>
<accession>A0A117I0M8</accession>
<gene>
    <name evidence="2" type="ORF">PAHA3_0942</name>
</gene>
<evidence type="ECO:0000256" key="1">
    <source>
        <dbReference type="SAM" id="SignalP"/>
    </source>
</evidence>
<dbReference type="PROSITE" id="PS51257">
    <property type="entry name" value="PROKAR_LIPOPROTEIN"/>
    <property type="match status" value="1"/>
</dbReference>
<keyword evidence="1" id="KW-0732">Signal</keyword>
<dbReference type="EMBL" id="BCNV01000001">
    <property type="protein sequence ID" value="GAS80869.1"/>
    <property type="molecule type" value="Genomic_DNA"/>
</dbReference>
<protein>
    <recommendedName>
        <fullName evidence="4">Lipoprotein</fullName>
    </recommendedName>
</protein>
<sequence>MKKLLFVLSFVILVIGSLGCSSETVKDFREVSWGSKIKKVISSEEKNENTNYEEKVHNDHEKSINYSDVVVLGKTADAEYSFTNLLDNEGILEKIEDNNQLREELDNENTTDARKDEIRKTLDEQLEDMMKQAYEYPLDDYLLIEASYDFGTLTNPESDEILEELTKKYGKPELESYNNAFIYKWTSDRSTIEYRTKSSVINYKARYSVMEKFADVDKYNKTLNSKTSKDEL</sequence>
<dbReference type="RefSeq" id="WP_062833669.1">
    <property type="nucleotide sequence ID" value="NZ_BCNV01000001.1"/>
</dbReference>
<reference evidence="3" key="2">
    <citation type="submission" date="2016-01" db="EMBL/GenBank/DDBJ databases">
        <title>Draft Genome Sequence of Paenibacillus amylolyticus Heshi-A3 that Was Isolated from Fermented Rice Bran with Aging Salted Mackerel, Which Was Named Heshiko as Traditional Fermented Seafood in Japan.</title>
        <authorList>
            <person name="Akuzawa S."/>
            <person name="Nakagawa J."/>
            <person name="Kanekatsu T."/>
            <person name="Kubota E."/>
            <person name="Ohtake R."/>
            <person name="Suzuki T."/>
            <person name="Kanesaki Y."/>
        </authorList>
    </citation>
    <scope>NUCLEOTIDE SEQUENCE [LARGE SCALE GENOMIC DNA]</scope>
    <source>
        <strain evidence="3">Heshi-A3</strain>
    </source>
</reference>
<dbReference type="Proteomes" id="UP000069697">
    <property type="component" value="Unassembled WGS sequence"/>
</dbReference>
<reference evidence="2 3" key="1">
    <citation type="journal article" date="2016" name="Genome Announc.">
        <title>Draft Genome Sequence of Paenibacillus amylolyticus Heshi-A3, Isolated from Fermented Rice Bran in a Japanese Fermented Seafood Dish.</title>
        <authorList>
            <person name="Akuzawa S."/>
            <person name="Nagaoka J."/>
            <person name="Kanekatsu M."/>
            <person name="Kubota E."/>
            <person name="Ohtake R."/>
            <person name="Suzuki T."/>
            <person name="Kanesaki Y."/>
        </authorList>
    </citation>
    <scope>NUCLEOTIDE SEQUENCE [LARGE SCALE GENOMIC DNA]</scope>
    <source>
        <strain evidence="2 3">Heshi-A3</strain>
    </source>
</reference>
<feature type="signal peptide" evidence="1">
    <location>
        <begin position="1"/>
        <end position="19"/>
    </location>
</feature>
<comment type="caution">
    <text evidence="2">The sequence shown here is derived from an EMBL/GenBank/DDBJ whole genome shotgun (WGS) entry which is preliminary data.</text>
</comment>
<evidence type="ECO:0000313" key="3">
    <source>
        <dbReference type="Proteomes" id="UP000069697"/>
    </source>
</evidence>
<proteinExistence type="predicted"/>
<organism evidence="2 3">
    <name type="scientific">Paenibacillus amylolyticus</name>
    <dbReference type="NCBI Taxonomy" id="1451"/>
    <lineage>
        <taxon>Bacteria</taxon>
        <taxon>Bacillati</taxon>
        <taxon>Bacillota</taxon>
        <taxon>Bacilli</taxon>
        <taxon>Bacillales</taxon>
        <taxon>Paenibacillaceae</taxon>
        <taxon>Paenibacillus</taxon>
    </lineage>
</organism>
<evidence type="ECO:0008006" key="4">
    <source>
        <dbReference type="Google" id="ProtNLM"/>
    </source>
</evidence>